<dbReference type="RefSeq" id="WP_180570685.1">
    <property type="nucleotide sequence ID" value="NZ_JACCKB010000047.1"/>
</dbReference>
<sequence>MLELIPDLPDNLVGVIAKGKVTGHNYDAILIPIIEDKINSHGKVRLLYQLGEEFEGFDLQALWDDAKLGVKHFKAWEKVAIVTNLKWIRHAVQMIGFLIPGEYKIFENHQFNEAKAWVCS</sequence>
<comment type="caution">
    <text evidence="1">The sequence shown here is derived from an EMBL/GenBank/DDBJ whole genome shotgun (WGS) entry which is preliminary data.</text>
</comment>
<dbReference type="SUPFAM" id="SSF52091">
    <property type="entry name" value="SpoIIaa-like"/>
    <property type="match status" value="1"/>
</dbReference>
<dbReference type="EMBL" id="JACCKB010000047">
    <property type="protein sequence ID" value="NYZ68683.1"/>
    <property type="molecule type" value="Genomic_DNA"/>
</dbReference>
<evidence type="ECO:0000313" key="2">
    <source>
        <dbReference type="Proteomes" id="UP000569732"/>
    </source>
</evidence>
<accession>A0A853I5R6</accession>
<dbReference type="InterPro" id="IPR038396">
    <property type="entry name" value="SpoIIAA-like_sf"/>
</dbReference>
<dbReference type="AlphaFoldDB" id="A0A853I5R6"/>
<reference evidence="1 2" key="1">
    <citation type="submission" date="2020-07" db="EMBL/GenBank/DDBJ databases">
        <title>Endozoicomonas sp. nov., isolated from sediment.</title>
        <authorList>
            <person name="Gu T."/>
        </authorList>
    </citation>
    <scope>NUCLEOTIDE SEQUENCE [LARGE SCALE GENOMIC DNA]</scope>
    <source>
        <strain evidence="1 2">SM1973</strain>
    </source>
</reference>
<proteinExistence type="predicted"/>
<dbReference type="Gene3D" id="3.40.50.10600">
    <property type="entry name" value="SpoIIaa-like domains"/>
    <property type="match status" value="1"/>
</dbReference>
<dbReference type="InterPro" id="IPR021866">
    <property type="entry name" value="SpoIIAA-like"/>
</dbReference>
<keyword evidence="2" id="KW-1185">Reference proteome</keyword>
<dbReference type="Proteomes" id="UP000569732">
    <property type="component" value="Unassembled WGS sequence"/>
</dbReference>
<gene>
    <name evidence="1" type="ORF">H0A36_21940</name>
</gene>
<organism evidence="1 2">
    <name type="scientific">Spartinivicinus marinus</name>
    <dbReference type="NCBI Taxonomy" id="2994442"/>
    <lineage>
        <taxon>Bacteria</taxon>
        <taxon>Pseudomonadati</taxon>
        <taxon>Pseudomonadota</taxon>
        <taxon>Gammaproteobacteria</taxon>
        <taxon>Oceanospirillales</taxon>
        <taxon>Zooshikellaceae</taxon>
        <taxon>Spartinivicinus</taxon>
    </lineage>
</organism>
<evidence type="ECO:0000313" key="1">
    <source>
        <dbReference type="EMBL" id="NYZ68683.1"/>
    </source>
</evidence>
<dbReference type="InterPro" id="IPR036513">
    <property type="entry name" value="STAS_dom_sf"/>
</dbReference>
<dbReference type="Pfam" id="PF11964">
    <property type="entry name" value="SpoIIAA-like"/>
    <property type="match status" value="1"/>
</dbReference>
<name>A0A853I5R6_9GAMM</name>
<protein>
    <submittedName>
        <fullName evidence="1">STAS/SEC14 domain-containing protein</fullName>
    </submittedName>
</protein>